<gene>
    <name evidence="1" type="ORF">NC653_013974</name>
</gene>
<evidence type="ECO:0000313" key="1">
    <source>
        <dbReference type="EMBL" id="KAJ6997573.1"/>
    </source>
</evidence>
<keyword evidence="2" id="KW-1185">Reference proteome</keyword>
<sequence length="38" mass="4220">MLQGNEGSMKQSMDLGCATTANRLSIIKERKPKILQID</sequence>
<dbReference type="AlphaFoldDB" id="A0AAD6QVZ6"/>
<comment type="caution">
    <text evidence="1">The sequence shown here is derived from an EMBL/GenBank/DDBJ whole genome shotgun (WGS) entry which is preliminary data.</text>
</comment>
<dbReference type="EMBL" id="JAQIZT010000005">
    <property type="protein sequence ID" value="KAJ6997573.1"/>
    <property type="molecule type" value="Genomic_DNA"/>
</dbReference>
<reference evidence="1" key="1">
    <citation type="journal article" date="2023" name="Mol. Ecol. Resour.">
        <title>Chromosome-level genome assembly of a triploid poplar Populus alba 'Berolinensis'.</title>
        <authorList>
            <person name="Chen S."/>
            <person name="Yu Y."/>
            <person name="Wang X."/>
            <person name="Wang S."/>
            <person name="Zhang T."/>
            <person name="Zhou Y."/>
            <person name="He R."/>
            <person name="Meng N."/>
            <person name="Wang Y."/>
            <person name="Liu W."/>
            <person name="Liu Z."/>
            <person name="Liu J."/>
            <person name="Guo Q."/>
            <person name="Huang H."/>
            <person name="Sederoff R.R."/>
            <person name="Wang G."/>
            <person name="Qu G."/>
            <person name="Chen S."/>
        </authorList>
    </citation>
    <scope>NUCLEOTIDE SEQUENCE</scope>
    <source>
        <strain evidence="1">SC-2020</strain>
    </source>
</reference>
<name>A0AAD6QVZ6_9ROSI</name>
<protein>
    <submittedName>
        <fullName evidence="1">Uncharacterized protein</fullName>
    </submittedName>
</protein>
<dbReference type="Proteomes" id="UP001164929">
    <property type="component" value="Chromosome 5"/>
</dbReference>
<accession>A0AAD6QVZ6</accession>
<evidence type="ECO:0000313" key="2">
    <source>
        <dbReference type="Proteomes" id="UP001164929"/>
    </source>
</evidence>
<proteinExistence type="predicted"/>
<organism evidence="1 2">
    <name type="scientific">Populus alba x Populus x berolinensis</name>
    <dbReference type="NCBI Taxonomy" id="444605"/>
    <lineage>
        <taxon>Eukaryota</taxon>
        <taxon>Viridiplantae</taxon>
        <taxon>Streptophyta</taxon>
        <taxon>Embryophyta</taxon>
        <taxon>Tracheophyta</taxon>
        <taxon>Spermatophyta</taxon>
        <taxon>Magnoliopsida</taxon>
        <taxon>eudicotyledons</taxon>
        <taxon>Gunneridae</taxon>
        <taxon>Pentapetalae</taxon>
        <taxon>rosids</taxon>
        <taxon>fabids</taxon>
        <taxon>Malpighiales</taxon>
        <taxon>Salicaceae</taxon>
        <taxon>Saliceae</taxon>
        <taxon>Populus</taxon>
    </lineage>
</organism>